<keyword evidence="4 6" id="KW-1133">Transmembrane helix</keyword>
<accession>A0A1B9ABT2</accession>
<feature type="transmembrane region" description="Helical" evidence="6">
    <location>
        <begin position="284"/>
        <end position="302"/>
    </location>
</feature>
<protein>
    <submittedName>
        <fullName evidence="8">MFS transporter</fullName>
    </submittedName>
</protein>
<dbReference type="SUPFAM" id="SSF103473">
    <property type="entry name" value="MFS general substrate transporter"/>
    <property type="match status" value="1"/>
</dbReference>
<evidence type="ECO:0000256" key="4">
    <source>
        <dbReference type="ARBA" id="ARBA00022989"/>
    </source>
</evidence>
<dbReference type="Pfam" id="PF07690">
    <property type="entry name" value="MFS_1"/>
    <property type="match status" value="1"/>
</dbReference>
<feature type="transmembrane region" description="Helical" evidence="6">
    <location>
        <begin position="51"/>
        <end position="71"/>
    </location>
</feature>
<evidence type="ECO:0000313" key="8">
    <source>
        <dbReference type="EMBL" id="OCA81303.1"/>
    </source>
</evidence>
<feature type="transmembrane region" description="Helical" evidence="6">
    <location>
        <begin position="100"/>
        <end position="117"/>
    </location>
</feature>
<dbReference type="InterPro" id="IPR020846">
    <property type="entry name" value="MFS_dom"/>
</dbReference>
<dbReference type="EMBL" id="MAYT01000031">
    <property type="protein sequence ID" value="OCA81303.1"/>
    <property type="molecule type" value="Genomic_DNA"/>
</dbReference>
<keyword evidence="3 6" id="KW-0812">Transmembrane</keyword>
<dbReference type="PANTHER" id="PTHR23527:SF1">
    <property type="entry name" value="BLL3282 PROTEIN"/>
    <property type="match status" value="1"/>
</dbReference>
<proteinExistence type="predicted"/>
<feature type="transmembrane region" description="Helical" evidence="6">
    <location>
        <begin position="314"/>
        <end position="334"/>
    </location>
</feature>
<keyword evidence="9" id="KW-1185">Reference proteome</keyword>
<dbReference type="PROSITE" id="PS50850">
    <property type="entry name" value="MFS"/>
    <property type="match status" value="1"/>
</dbReference>
<comment type="subcellular location">
    <subcellularLocation>
        <location evidence="1">Cell membrane</location>
        <topology evidence="1">Multi-pass membrane protein</topology>
    </subcellularLocation>
</comment>
<dbReference type="PANTHER" id="PTHR23527">
    <property type="entry name" value="BLL3282 PROTEIN"/>
    <property type="match status" value="1"/>
</dbReference>
<feature type="transmembrane region" description="Helical" evidence="6">
    <location>
        <begin position="341"/>
        <end position="359"/>
    </location>
</feature>
<evidence type="ECO:0000259" key="7">
    <source>
        <dbReference type="PROSITE" id="PS50850"/>
    </source>
</evidence>
<dbReference type="RefSeq" id="WP_065412133.1">
    <property type="nucleotide sequence ID" value="NZ_MAYT01000031.1"/>
</dbReference>
<keyword evidence="5 6" id="KW-0472">Membrane</keyword>
<dbReference type="Gene3D" id="1.20.1250.20">
    <property type="entry name" value="MFS general substrate transporter like domains"/>
    <property type="match status" value="2"/>
</dbReference>
<evidence type="ECO:0000313" key="9">
    <source>
        <dbReference type="Proteomes" id="UP000092578"/>
    </source>
</evidence>
<sequence length="407" mass="45129">MFLVKRENYQWIILLIATFSQACATFVTYGIGPLAAFYQREHHLSQFEVGLLVSAVNIGPIFSMLFFGDLMDKHGEKWVVGLGSVFLGLSILSASLTNQYTLLLFILAFVGLWYGTAQPGGSSAIMKWFPQQHRGLAMGIRQTGIPLGGAAASAVLPFFFHSSGLIAAITVQGTVAIIGGIIFLLFYKDVKQKQSQTEKQRFIEKLNKIKSNSALYPVFFIGMIMVSLQIIIIAHFMSYFTNTLHVKLSTAGSFLSFALAGGMFGRIILAWISDRVFKGNRSKPLQLTMLASALAILGLIFLPPHLSSWGISLLSFWIGFLGIGWFSLFVVLVSEKSNPHFATLTVSFALTLNQLWIMLSPSLFGWLVDYFSGYTLPLLLLAFFVLTGAAWLWISERHYNKKADETL</sequence>
<gene>
    <name evidence="8" type="ORF">A8F95_16220</name>
</gene>
<dbReference type="CDD" id="cd17475">
    <property type="entry name" value="MFS_MT3072_like"/>
    <property type="match status" value="1"/>
</dbReference>
<dbReference type="InterPro" id="IPR052952">
    <property type="entry name" value="MFS-Transporter"/>
</dbReference>
<dbReference type="InterPro" id="IPR011701">
    <property type="entry name" value="MFS"/>
</dbReference>
<comment type="caution">
    <text evidence="8">The sequence shown here is derived from an EMBL/GenBank/DDBJ whole genome shotgun (WGS) entry which is preliminary data.</text>
</comment>
<feature type="domain" description="Major facilitator superfamily (MFS) profile" evidence="7">
    <location>
        <begin position="13"/>
        <end position="400"/>
    </location>
</feature>
<dbReference type="Proteomes" id="UP000092578">
    <property type="component" value="Unassembled WGS sequence"/>
</dbReference>
<dbReference type="AlphaFoldDB" id="A0A1B9ABT2"/>
<name>A0A1B9ABT2_9BACI</name>
<feature type="transmembrane region" description="Helical" evidence="6">
    <location>
        <begin position="138"/>
        <end position="160"/>
    </location>
</feature>
<feature type="transmembrane region" description="Helical" evidence="6">
    <location>
        <begin position="252"/>
        <end position="272"/>
    </location>
</feature>
<dbReference type="InterPro" id="IPR036259">
    <property type="entry name" value="MFS_trans_sf"/>
</dbReference>
<reference evidence="9" key="1">
    <citation type="submission" date="2016-05" db="EMBL/GenBank/DDBJ databases">
        <authorList>
            <person name="Liu B."/>
            <person name="Wang J."/>
            <person name="Zhu Y."/>
            <person name="Liu G."/>
            <person name="Chen Q."/>
            <person name="Chen Z."/>
            <person name="Lan J."/>
            <person name="Che J."/>
            <person name="Ge C."/>
            <person name="Shi H."/>
            <person name="Pan Z."/>
            <person name="Liu X."/>
        </authorList>
    </citation>
    <scope>NUCLEOTIDE SEQUENCE [LARGE SCALE GENOMIC DNA]</scope>
    <source>
        <strain evidence="9">FJAT-27215</strain>
    </source>
</reference>
<feature type="transmembrane region" description="Helical" evidence="6">
    <location>
        <begin position="78"/>
        <end position="94"/>
    </location>
</feature>
<dbReference type="PROSITE" id="PS51257">
    <property type="entry name" value="PROKAR_LIPOPROTEIN"/>
    <property type="match status" value="1"/>
</dbReference>
<dbReference type="GO" id="GO:0005886">
    <property type="term" value="C:plasma membrane"/>
    <property type="evidence" value="ECO:0007669"/>
    <property type="project" value="UniProtKB-SubCell"/>
</dbReference>
<evidence type="ECO:0000256" key="6">
    <source>
        <dbReference type="SAM" id="Phobius"/>
    </source>
</evidence>
<evidence type="ECO:0000256" key="5">
    <source>
        <dbReference type="ARBA" id="ARBA00023136"/>
    </source>
</evidence>
<organism evidence="8 9">
    <name type="scientific">Pseudobacillus wudalianchiensis</name>
    <dbReference type="NCBI Taxonomy" id="1743143"/>
    <lineage>
        <taxon>Bacteria</taxon>
        <taxon>Bacillati</taxon>
        <taxon>Bacillota</taxon>
        <taxon>Bacilli</taxon>
        <taxon>Bacillales</taxon>
        <taxon>Bacillaceae</taxon>
        <taxon>Pseudobacillus</taxon>
    </lineage>
</organism>
<keyword evidence="2" id="KW-0813">Transport</keyword>
<feature type="transmembrane region" description="Helical" evidence="6">
    <location>
        <begin position="12"/>
        <end position="31"/>
    </location>
</feature>
<evidence type="ECO:0000256" key="3">
    <source>
        <dbReference type="ARBA" id="ARBA00022692"/>
    </source>
</evidence>
<evidence type="ECO:0000256" key="1">
    <source>
        <dbReference type="ARBA" id="ARBA00004651"/>
    </source>
</evidence>
<evidence type="ECO:0000256" key="2">
    <source>
        <dbReference type="ARBA" id="ARBA00022448"/>
    </source>
</evidence>
<feature type="transmembrane region" description="Helical" evidence="6">
    <location>
        <begin position="166"/>
        <end position="187"/>
    </location>
</feature>
<feature type="transmembrane region" description="Helical" evidence="6">
    <location>
        <begin position="214"/>
        <end position="240"/>
    </location>
</feature>
<dbReference type="GO" id="GO:0022857">
    <property type="term" value="F:transmembrane transporter activity"/>
    <property type="evidence" value="ECO:0007669"/>
    <property type="project" value="InterPro"/>
</dbReference>
<feature type="transmembrane region" description="Helical" evidence="6">
    <location>
        <begin position="371"/>
        <end position="394"/>
    </location>
</feature>